<evidence type="ECO:0000313" key="2">
    <source>
        <dbReference type="Proteomes" id="UP000321304"/>
    </source>
</evidence>
<organism evidence="1 2">
    <name type="scientific">Bradyrhizobium macuxiense</name>
    <dbReference type="NCBI Taxonomy" id="1755647"/>
    <lineage>
        <taxon>Bacteria</taxon>
        <taxon>Pseudomonadati</taxon>
        <taxon>Pseudomonadota</taxon>
        <taxon>Alphaproteobacteria</taxon>
        <taxon>Hyphomicrobiales</taxon>
        <taxon>Nitrobacteraceae</taxon>
        <taxon>Bradyrhizobium</taxon>
    </lineage>
</organism>
<reference evidence="1 2" key="1">
    <citation type="submission" date="2019-06" db="EMBL/GenBank/DDBJ databases">
        <title>Genomic Encyclopedia of Type Strains, Phase IV (KMG-V): Genome sequencing to study the core and pangenomes of soil and plant-associated prokaryotes.</title>
        <authorList>
            <person name="Whitman W."/>
        </authorList>
    </citation>
    <scope>NUCLEOTIDE SEQUENCE [LARGE SCALE GENOMIC DNA]</scope>
    <source>
        <strain evidence="1 2">BR 10355</strain>
    </source>
</reference>
<comment type="caution">
    <text evidence="1">The sequence shown here is derived from an EMBL/GenBank/DDBJ whole genome shotgun (WGS) entry which is preliminary data.</text>
</comment>
<dbReference type="Proteomes" id="UP000321304">
    <property type="component" value="Unassembled WGS sequence"/>
</dbReference>
<keyword evidence="2" id="KW-1185">Reference proteome</keyword>
<gene>
    <name evidence="1" type="ORF">FBZ93_116184</name>
</gene>
<evidence type="ECO:0000313" key="1">
    <source>
        <dbReference type="EMBL" id="TWB89465.1"/>
    </source>
</evidence>
<dbReference type="EMBL" id="VITY01000016">
    <property type="protein sequence ID" value="TWB89465.1"/>
    <property type="molecule type" value="Genomic_DNA"/>
</dbReference>
<dbReference type="AlphaFoldDB" id="A0A560L230"/>
<name>A0A560L230_9BRAD</name>
<accession>A0A560L230</accession>
<protein>
    <submittedName>
        <fullName evidence="1">Uncharacterized protein</fullName>
    </submittedName>
</protein>
<sequence>MRYTSNLTGVGADIAEDATSTSARVPAGRRFARGRPDDLLHFVDRLPMASSAERVPAVLDGPRVDTSRWYRIVRALVRQARRKLGSSRAPRLPLSTAKRLRRRRPAGQGASFLASATLSLTPMVCCWQSTFILTMFCPAAGTPQRALSRLRHVFADRFFTAENGSSTHSPTTGLGQSMLSNGRSGVKSQTLSCRAHLRLVWLVPTPHKRPRRLRCHRTRLAISGS</sequence>
<proteinExistence type="predicted"/>